<dbReference type="GO" id="GO:0043531">
    <property type="term" value="F:ADP binding"/>
    <property type="evidence" value="ECO:0007669"/>
    <property type="project" value="InterPro"/>
</dbReference>
<feature type="domain" description="Disease resistance R13L4/SHOC-2-like LRR" evidence="7">
    <location>
        <begin position="580"/>
        <end position="886"/>
    </location>
</feature>
<name>A0AA86VMP2_9FABA</name>
<dbReference type="InterPro" id="IPR041118">
    <property type="entry name" value="Rx_N"/>
</dbReference>
<dbReference type="Gene3D" id="1.10.10.10">
    <property type="entry name" value="Winged helix-like DNA-binding domain superfamily/Winged helix DNA-binding domain"/>
    <property type="match status" value="1"/>
</dbReference>
<sequence length="943" mass="108289">MAETAVTFALQKLFRFLEEERRWLKGIGDDLSDIKHELEVIKVFIKDADRKAGDERGETNEGIKTWVKQVRDLCFSTEDVIDEYIMDVAPYGAKHQPPGMMSVRKVLHQIKALKTRYRIASEIQHIKSAVRGIAERSQRYAFHSQPEVESSSFSRRAKNVHRIASHFVEESDIVGFESQRDELIDCLLKENHELMVISVVGMGGMGKTTLAKHAFDNQNVKRHFDCRSFITVSQSYNVRQLLIDIIQNFSKDANEPIPKGLRKMDDNTLVTEVRQYLQTKRYLVLFDDVWTENFSNEIEHVLPNNNNGSRIIVTSRIMRVAKQFKQSCLFHVVHLLQPLSQEKAWELFCKKAFRLGTTEQCPPELEDVSKEIILKCGGLPLAIVTVGGLLSTKEKTLFEWRNVSKNLRMELELNERFTNLVGILSLSYDDLPLNLKSCMLYFTMYPEDYSIKSKRLTRPWIAEGFIENDKRGSMEDVAEEYLKELINRSLVQVSRVGFGGKVKSCHVHGILREFLIKKARDLSFCHIMLEDDELDLVGITRRLSLATCSDTVFRTSNSGIRAIFVLNEREYPKDYVDRLFAKFKFLRVLDFQGTLLNYVPANLGTLFHLRYLNMSHTKVKVLPRSIGKLVNLETLDLRQTKVRELPREITQLTKLRLLSVYYRKIEGKYSVLEFTTGVEMHKGIGRLKSLQKLYFLEADHGGLGLVEEIQMLKQLRKLGIRCVRREYATALSTAIGEMNHLESLSVNAIAEDEIIDLNFESAPPQLQVLNLNARVTKLPDWIPKLVYLVKLRLGLSYLKEDPLDSLKVLPNLMRLSIWDNAYAGESLHFRKEGFPKLKELDLTRLSRLSSMSIDEGALLGLEHLSLKDNPQMKVLPRGLQHLKNLRFLGFADMPNELVESTDPAKGGQDYWVIMHIPHVLIGQIEGPSFHDDELRPIPTLASV</sequence>
<dbReference type="InterPro" id="IPR002182">
    <property type="entry name" value="NB-ARC"/>
</dbReference>
<dbReference type="FunFam" id="3.40.50.300:FF:001091">
    <property type="entry name" value="Probable disease resistance protein At1g61300"/>
    <property type="match status" value="1"/>
</dbReference>
<dbReference type="InterPro" id="IPR032675">
    <property type="entry name" value="LRR_dom_sf"/>
</dbReference>
<dbReference type="InterPro" id="IPR044974">
    <property type="entry name" value="Disease_R_plants"/>
</dbReference>
<dbReference type="Proteomes" id="UP001189624">
    <property type="component" value="Chromosome 5"/>
</dbReference>
<dbReference type="Gene3D" id="3.80.10.10">
    <property type="entry name" value="Ribonuclease Inhibitor"/>
    <property type="match status" value="1"/>
</dbReference>
<organism evidence="8 9">
    <name type="scientific">Sphenostylis stenocarpa</name>
    <dbReference type="NCBI Taxonomy" id="92480"/>
    <lineage>
        <taxon>Eukaryota</taxon>
        <taxon>Viridiplantae</taxon>
        <taxon>Streptophyta</taxon>
        <taxon>Embryophyta</taxon>
        <taxon>Tracheophyta</taxon>
        <taxon>Spermatophyta</taxon>
        <taxon>Magnoliopsida</taxon>
        <taxon>eudicotyledons</taxon>
        <taxon>Gunneridae</taxon>
        <taxon>Pentapetalae</taxon>
        <taxon>rosids</taxon>
        <taxon>fabids</taxon>
        <taxon>Fabales</taxon>
        <taxon>Fabaceae</taxon>
        <taxon>Papilionoideae</taxon>
        <taxon>50 kb inversion clade</taxon>
        <taxon>NPAAA clade</taxon>
        <taxon>indigoferoid/millettioid clade</taxon>
        <taxon>Phaseoleae</taxon>
        <taxon>Sphenostylis</taxon>
    </lineage>
</organism>
<dbReference type="InterPro" id="IPR058922">
    <property type="entry name" value="WHD_DRP"/>
</dbReference>
<keyword evidence="3" id="KW-0611">Plant defense</keyword>
<accession>A0AA86VMP2</accession>
<dbReference type="FunFam" id="1.10.10.10:FF:000322">
    <property type="entry name" value="Probable disease resistance protein At1g63360"/>
    <property type="match status" value="1"/>
</dbReference>
<protein>
    <submittedName>
        <fullName evidence="8">Uncharacterized protein</fullName>
    </submittedName>
</protein>
<evidence type="ECO:0000313" key="9">
    <source>
        <dbReference type="Proteomes" id="UP001189624"/>
    </source>
</evidence>
<evidence type="ECO:0000256" key="1">
    <source>
        <dbReference type="ARBA" id="ARBA00022737"/>
    </source>
</evidence>
<evidence type="ECO:0000256" key="2">
    <source>
        <dbReference type="ARBA" id="ARBA00022741"/>
    </source>
</evidence>
<dbReference type="Pfam" id="PF23559">
    <property type="entry name" value="WHD_DRP"/>
    <property type="match status" value="1"/>
</dbReference>
<evidence type="ECO:0000256" key="3">
    <source>
        <dbReference type="ARBA" id="ARBA00022821"/>
    </source>
</evidence>
<dbReference type="InterPro" id="IPR055414">
    <property type="entry name" value="LRR_R13L4/SHOC2-like"/>
</dbReference>
<dbReference type="Gene3D" id="1.20.5.4130">
    <property type="match status" value="1"/>
</dbReference>
<keyword evidence="1" id="KW-0677">Repeat</keyword>
<gene>
    <name evidence="8" type="ORF">AYBTSS11_LOCUS17904</name>
</gene>
<feature type="domain" description="Disease resistance protein winged helix" evidence="6">
    <location>
        <begin position="444"/>
        <end position="514"/>
    </location>
</feature>
<evidence type="ECO:0000259" key="7">
    <source>
        <dbReference type="Pfam" id="PF23598"/>
    </source>
</evidence>
<dbReference type="Pfam" id="PF23598">
    <property type="entry name" value="LRR_14"/>
    <property type="match status" value="1"/>
</dbReference>
<keyword evidence="9" id="KW-1185">Reference proteome</keyword>
<dbReference type="InterPro" id="IPR038005">
    <property type="entry name" value="RX-like_CC"/>
</dbReference>
<proteinExistence type="predicted"/>
<feature type="domain" description="NB-ARC" evidence="4">
    <location>
        <begin position="177"/>
        <end position="354"/>
    </location>
</feature>
<dbReference type="Pfam" id="PF18052">
    <property type="entry name" value="Rx_N"/>
    <property type="match status" value="1"/>
</dbReference>
<dbReference type="SUPFAM" id="SSF52058">
    <property type="entry name" value="L domain-like"/>
    <property type="match status" value="1"/>
</dbReference>
<dbReference type="PANTHER" id="PTHR23155">
    <property type="entry name" value="DISEASE RESISTANCE PROTEIN RP"/>
    <property type="match status" value="1"/>
</dbReference>
<dbReference type="Gene3D" id="1.10.8.430">
    <property type="entry name" value="Helical domain of apoptotic protease-activating factors"/>
    <property type="match status" value="1"/>
</dbReference>
<evidence type="ECO:0000259" key="4">
    <source>
        <dbReference type="Pfam" id="PF00931"/>
    </source>
</evidence>
<dbReference type="Gramene" id="rna-AYBTSS11_LOCUS17904">
    <property type="protein sequence ID" value="CAJ1958747.1"/>
    <property type="gene ID" value="gene-AYBTSS11_LOCUS17904"/>
</dbReference>
<dbReference type="SUPFAM" id="SSF52540">
    <property type="entry name" value="P-loop containing nucleoside triphosphate hydrolases"/>
    <property type="match status" value="1"/>
</dbReference>
<feature type="domain" description="Disease resistance N-terminal" evidence="5">
    <location>
        <begin position="5"/>
        <end position="89"/>
    </location>
</feature>
<dbReference type="Pfam" id="PF00931">
    <property type="entry name" value="NB-ARC"/>
    <property type="match status" value="1"/>
</dbReference>
<dbReference type="GO" id="GO:0098542">
    <property type="term" value="P:defense response to other organism"/>
    <property type="evidence" value="ECO:0007669"/>
    <property type="project" value="TreeGrafter"/>
</dbReference>
<dbReference type="PRINTS" id="PR00364">
    <property type="entry name" value="DISEASERSIST"/>
</dbReference>
<dbReference type="PANTHER" id="PTHR23155:SF1052">
    <property type="entry name" value="DISEASE RESISTANCE PROTEIN RPM1"/>
    <property type="match status" value="1"/>
</dbReference>
<evidence type="ECO:0000313" key="8">
    <source>
        <dbReference type="EMBL" id="CAJ1958747.1"/>
    </source>
</evidence>
<dbReference type="InterPro" id="IPR036388">
    <property type="entry name" value="WH-like_DNA-bd_sf"/>
</dbReference>
<dbReference type="CDD" id="cd14798">
    <property type="entry name" value="RX-CC_like"/>
    <property type="match status" value="1"/>
</dbReference>
<dbReference type="InterPro" id="IPR042197">
    <property type="entry name" value="Apaf_helical"/>
</dbReference>
<reference evidence="8" key="1">
    <citation type="submission" date="2023-10" db="EMBL/GenBank/DDBJ databases">
        <authorList>
            <person name="Domelevo Entfellner J.-B."/>
        </authorList>
    </citation>
    <scope>NUCLEOTIDE SEQUENCE</scope>
</reference>
<dbReference type="EMBL" id="OY731402">
    <property type="protein sequence ID" value="CAJ1958747.1"/>
    <property type="molecule type" value="Genomic_DNA"/>
</dbReference>
<evidence type="ECO:0000259" key="6">
    <source>
        <dbReference type="Pfam" id="PF23559"/>
    </source>
</evidence>
<dbReference type="AlphaFoldDB" id="A0AA86VMP2"/>
<dbReference type="InterPro" id="IPR027417">
    <property type="entry name" value="P-loop_NTPase"/>
</dbReference>
<keyword evidence="2" id="KW-0547">Nucleotide-binding</keyword>
<evidence type="ECO:0000259" key="5">
    <source>
        <dbReference type="Pfam" id="PF18052"/>
    </source>
</evidence>
<dbReference type="Gene3D" id="3.40.50.300">
    <property type="entry name" value="P-loop containing nucleotide triphosphate hydrolases"/>
    <property type="match status" value="1"/>
</dbReference>